<feature type="compositionally biased region" description="Basic and acidic residues" evidence="1">
    <location>
        <begin position="622"/>
        <end position="632"/>
    </location>
</feature>
<feature type="compositionally biased region" description="Polar residues" evidence="1">
    <location>
        <begin position="361"/>
        <end position="373"/>
    </location>
</feature>
<comment type="caution">
    <text evidence="2">The sequence shown here is derived from an EMBL/GenBank/DDBJ whole genome shotgun (WGS) entry which is preliminary data.</text>
</comment>
<feature type="region of interest" description="Disordered" evidence="1">
    <location>
        <begin position="355"/>
        <end position="374"/>
    </location>
</feature>
<dbReference type="Proteomes" id="UP001313282">
    <property type="component" value="Unassembled WGS sequence"/>
</dbReference>
<sequence>MDESSSSGEDSPKNAQDDPREPSNDGMFNLGTYFIQRRLAALGQLRFEDAQYMAQLSQQTKVSNPKPATPRIPSAISNRLANDRQPVEKKLRFAEQEITPERALPLHPSVFRPLNPGPYTNQVNEFATLPKRLLRLGLTCTYPASSFNRPMGNPEWSLKSILQSRYNNDTDPRTVEYEAEFVWADGREASREWLTFDDLNWPWGIRIMRIFHQRNMFKPMDKRMQDQSVLNTEGTIKRSEWFNGKDIYKEEYLSKAIYLQTKYEQIELYEQTAAASKKLSRGRSTERPLSPHGNQSFLRLRGRSPARSPRKEDASDTDMTDVTSVSDQDASYYSEGEDPEMLATYQRAQEDFRAAGGSVDPNHSPTDLGTDTAGTGFDQKAEEQEALEKAIWVEKMKRASEQIQKTKAQSESSTQNVGNADDGQRDDGWQPPLTLHHLRPPQIKVPENWKPKSLRPSTDEWEPPATLPRAVDSEPPAPVPQAPKLASLNKLLADIKVTPPLRYEKPLVKKKSTKSSNDMGGKERNMGMAIDGQEEEEPSSASMAYFDTDFDVDIEDANEELDPLASKRSRESAGSNRGDLKRTRLFDHGEQMEGVEEAKQSEGGERSGEHEQMEADESDGSEGGHDKEDDKE</sequence>
<organism evidence="2 3">
    <name type="scientific">Orbilia javanica</name>
    <dbReference type="NCBI Taxonomy" id="47235"/>
    <lineage>
        <taxon>Eukaryota</taxon>
        <taxon>Fungi</taxon>
        <taxon>Dikarya</taxon>
        <taxon>Ascomycota</taxon>
        <taxon>Pezizomycotina</taxon>
        <taxon>Orbiliomycetes</taxon>
        <taxon>Orbiliales</taxon>
        <taxon>Orbiliaceae</taxon>
        <taxon>Orbilia</taxon>
    </lineage>
</organism>
<feature type="region of interest" description="Disordered" evidence="1">
    <location>
        <begin position="402"/>
        <end position="482"/>
    </location>
</feature>
<feature type="region of interest" description="Disordered" evidence="1">
    <location>
        <begin position="1"/>
        <end position="28"/>
    </location>
</feature>
<feature type="compositionally biased region" description="Acidic residues" evidence="1">
    <location>
        <begin position="548"/>
        <end position="562"/>
    </location>
</feature>
<proteinExistence type="predicted"/>
<feature type="compositionally biased region" description="Basic and acidic residues" evidence="1">
    <location>
        <begin position="10"/>
        <end position="23"/>
    </location>
</feature>
<evidence type="ECO:0000256" key="1">
    <source>
        <dbReference type="SAM" id="MobiDB-lite"/>
    </source>
</evidence>
<feature type="region of interest" description="Disordered" evidence="1">
    <location>
        <begin position="279"/>
        <end position="339"/>
    </location>
</feature>
<feature type="compositionally biased region" description="Basic and acidic residues" evidence="1">
    <location>
        <begin position="578"/>
        <end position="613"/>
    </location>
</feature>
<feature type="region of interest" description="Disordered" evidence="1">
    <location>
        <begin position="506"/>
        <end position="632"/>
    </location>
</feature>
<protein>
    <submittedName>
        <fullName evidence="2">Uncharacterized protein</fullName>
    </submittedName>
</protein>
<dbReference type="AlphaFoldDB" id="A0AAN8NYI3"/>
<reference evidence="2 3" key="1">
    <citation type="submission" date="2019-10" db="EMBL/GenBank/DDBJ databases">
        <authorList>
            <person name="Palmer J.M."/>
        </authorList>
    </citation>
    <scope>NUCLEOTIDE SEQUENCE [LARGE SCALE GENOMIC DNA]</scope>
    <source>
        <strain evidence="2 3">TWF718</strain>
    </source>
</reference>
<evidence type="ECO:0000313" key="2">
    <source>
        <dbReference type="EMBL" id="KAK6348711.1"/>
    </source>
</evidence>
<keyword evidence="3" id="KW-1185">Reference proteome</keyword>
<feature type="compositionally biased region" description="Polar residues" evidence="1">
    <location>
        <begin position="402"/>
        <end position="418"/>
    </location>
</feature>
<feature type="compositionally biased region" description="Low complexity" evidence="1">
    <location>
        <begin position="320"/>
        <end position="329"/>
    </location>
</feature>
<gene>
    <name evidence="2" type="ORF">TWF718_006498</name>
</gene>
<evidence type="ECO:0000313" key="3">
    <source>
        <dbReference type="Proteomes" id="UP001313282"/>
    </source>
</evidence>
<name>A0AAN8NYI3_9PEZI</name>
<accession>A0AAN8NYI3</accession>
<dbReference type="EMBL" id="JAVHNR010000003">
    <property type="protein sequence ID" value="KAK6348711.1"/>
    <property type="molecule type" value="Genomic_DNA"/>
</dbReference>